<dbReference type="PATRIC" id="fig|1335048.3.peg.649"/>
<dbReference type="OrthoDB" id="9810773at2"/>
<protein>
    <recommendedName>
        <fullName evidence="4">SH3-like domain-containing protein</fullName>
    </recommendedName>
</protein>
<keyword evidence="1" id="KW-0732">Signal</keyword>
<dbReference type="STRING" id="1335048.AKL17_0626"/>
<organism evidence="2 3">
    <name type="scientific">Frigidibacter mobilis</name>
    <dbReference type="NCBI Taxonomy" id="1335048"/>
    <lineage>
        <taxon>Bacteria</taxon>
        <taxon>Pseudomonadati</taxon>
        <taxon>Pseudomonadota</taxon>
        <taxon>Alphaproteobacteria</taxon>
        <taxon>Rhodobacterales</taxon>
        <taxon>Paracoccaceae</taxon>
        <taxon>Frigidibacter</taxon>
    </lineage>
</organism>
<dbReference type="Proteomes" id="UP000076128">
    <property type="component" value="Chromosome"/>
</dbReference>
<keyword evidence="3" id="KW-1185">Reference proteome</keyword>
<reference evidence="2 3" key="1">
    <citation type="submission" date="2015-09" db="EMBL/GenBank/DDBJ databases">
        <title>Complete genome sequence of Defluviimonas alba cai42t isolated from an oilfield in Xinjiang.</title>
        <authorList>
            <person name="Geng S."/>
            <person name="Pan X."/>
            <person name="Wu X."/>
        </authorList>
    </citation>
    <scope>NUCLEOTIDE SEQUENCE [LARGE SCALE GENOMIC DNA]</scope>
    <source>
        <strain evidence="3">cai42</strain>
    </source>
</reference>
<evidence type="ECO:0000313" key="2">
    <source>
        <dbReference type="EMBL" id="AMY67886.1"/>
    </source>
</evidence>
<evidence type="ECO:0000256" key="1">
    <source>
        <dbReference type="SAM" id="SignalP"/>
    </source>
</evidence>
<dbReference type="EMBL" id="CP012661">
    <property type="protein sequence ID" value="AMY67886.1"/>
    <property type="molecule type" value="Genomic_DNA"/>
</dbReference>
<proteinExistence type="predicted"/>
<feature type="signal peptide" evidence="1">
    <location>
        <begin position="1"/>
        <end position="26"/>
    </location>
</feature>
<gene>
    <name evidence="2" type="ORF">AKL17_0626</name>
</gene>
<accession>A0A159YZA3</accession>
<evidence type="ECO:0008006" key="4">
    <source>
        <dbReference type="Google" id="ProtNLM"/>
    </source>
</evidence>
<dbReference type="Gene3D" id="2.30.30.40">
    <property type="entry name" value="SH3 Domains"/>
    <property type="match status" value="2"/>
</dbReference>
<dbReference type="KEGG" id="daa:AKL17_0626"/>
<evidence type="ECO:0000313" key="3">
    <source>
        <dbReference type="Proteomes" id="UP000076128"/>
    </source>
</evidence>
<sequence length="205" mass="21770">MRAGQGFLAMTAVLAALMAPAGAVWAQDGSAALQEAGLEPETITDAEAEALAAGTAPQQGTPEGRGPVTNLPLPRFVSLKASEGNARRGPSLSHRIDWVFRHRDMPLKVTAEFGHWRRVEDRDGAGGWVHYSLISGVRTVVINAESADLRARDSAGAPVLARAMAGVIARLEQCGPDWCKINAGGQRGWVEKSALWGVDPNELVE</sequence>
<dbReference type="Pfam" id="PF06347">
    <property type="entry name" value="SH3_4"/>
    <property type="match status" value="2"/>
</dbReference>
<name>A0A159YZA3_9RHOB</name>
<dbReference type="InterPro" id="IPR010466">
    <property type="entry name" value="DUF1058"/>
</dbReference>
<feature type="chain" id="PRO_5007811929" description="SH3-like domain-containing protein" evidence="1">
    <location>
        <begin position="27"/>
        <end position="205"/>
    </location>
</feature>
<dbReference type="AlphaFoldDB" id="A0A159YZA3"/>